<dbReference type="AlphaFoldDB" id="A0A834M6R2"/>
<keyword evidence="4 5" id="KW-0732">Signal</keyword>
<protein>
    <recommendedName>
        <fullName evidence="8">Protein yellow</fullName>
    </recommendedName>
</protein>
<sequence>MTILRVLLLVAVAVYQTNALTKLEDVFTWKELPFAWPSEEAKNAAISEKDYIPENNLPLGLARWKNKLFVTIPRWKAGVAASLGYLSLDEPVGKNAAVIPYPDWKANTIPKDGAKPESDNHIISTFRVTVDECDRLWILDTGIADILGGYNQISPPAIVIYDLKTDTLIKRYNLRHNEDVKDSSFFANIIVDSNKDKCDDAYAYVPDLGSYALVVYSLKDNDSWRFKHNYFHFDPLNGDFNVGGVNFQWTDGVFSLALGPESNDGYRTVYFHALASLNEFSVDSSVLRNKTLASDPHIYNLFKLEGLKGDKSQTSASVFDEKTNSLFLTQLNRNGVACWNPKKPLKPENVALVSQDDEKLIFTNDIKIDAERNLWILSDKMPKFIYGKLNPEEINYRIMKVKIDDAVAGTPCGA</sequence>
<organism evidence="6 7">
    <name type="scientific">Rhynchophorus ferrugineus</name>
    <name type="common">Red palm weevil</name>
    <name type="synonym">Curculio ferrugineus</name>
    <dbReference type="NCBI Taxonomy" id="354439"/>
    <lineage>
        <taxon>Eukaryota</taxon>
        <taxon>Metazoa</taxon>
        <taxon>Ecdysozoa</taxon>
        <taxon>Arthropoda</taxon>
        <taxon>Hexapoda</taxon>
        <taxon>Insecta</taxon>
        <taxon>Pterygota</taxon>
        <taxon>Neoptera</taxon>
        <taxon>Endopterygota</taxon>
        <taxon>Coleoptera</taxon>
        <taxon>Polyphaga</taxon>
        <taxon>Cucujiformia</taxon>
        <taxon>Curculionidae</taxon>
        <taxon>Dryophthorinae</taxon>
        <taxon>Rhynchophorus</taxon>
    </lineage>
</organism>
<gene>
    <name evidence="6" type="ORF">GWI33_016875</name>
</gene>
<dbReference type="FunFam" id="2.120.10.30:FF:000045">
    <property type="entry name" value="Blast:Protein yellow"/>
    <property type="match status" value="1"/>
</dbReference>
<reference evidence="6" key="1">
    <citation type="submission" date="2020-08" db="EMBL/GenBank/DDBJ databases">
        <title>Genome sequencing and assembly of the red palm weevil Rhynchophorus ferrugineus.</title>
        <authorList>
            <person name="Dias G.B."/>
            <person name="Bergman C.M."/>
            <person name="Manee M."/>
        </authorList>
    </citation>
    <scope>NUCLEOTIDE SEQUENCE</scope>
    <source>
        <strain evidence="6">AA-2017</strain>
        <tissue evidence="6">Whole larva</tissue>
    </source>
</reference>
<evidence type="ECO:0000313" key="7">
    <source>
        <dbReference type="Proteomes" id="UP000625711"/>
    </source>
</evidence>
<comment type="caution">
    <text evidence="6">The sequence shown here is derived from an EMBL/GenBank/DDBJ whole genome shotgun (WGS) entry which is preliminary data.</text>
</comment>
<dbReference type="PANTHER" id="PTHR10009:SF11">
    <property type="entry name" value="RH54244P"/>
    <property type="match status" value="1"/>
</dbReference>
<dbReference type="EMBL" id="JAACXV010014128">
    <property type="protein sequence ID" value="KAF7270136.1"/>
    <property type="molecule type" value="Genomic_DNA"/>
</dbReference>
<dbReference type="Gene3D" id="2.120.10.30">
    <property type="entry name" value="TolB, C-terminal domain"/>
    <property type="match status" value="1"/>
</dbReference>
<dbReference type="Proteomes" id="UP000625711">
    <property type="component" value="Unassembled WGS sequence"/>
</dbReference>
<evidence type="ECO:0000313" key="6">
    <source>
        <dbReference type="EMBL" id="KAF7270136.1"/>
    </source>
</evidence>
<keyword evidence="3" id="KW-0964">Secreted</keyword>
<accession>A0A834M6R2</accession>
<dbReference type="OrthoDB" id="7776143at2759"/>
<feature type="chain" id="PRO_5032270777" description="Protein yellow" evidence="5">
    <location>
        <begin position="20"/>
        <end position="414"/>
    </location>
</feature>
<comment type="similarity">
    <text evidence="2">Belongs to the major royal jelly protein family.</text>
</comment>
<dbReference type="InterPro" id="IPR011042">
    <property type="entry name" value="6-blade_b-propeller_TolB-like"/>
</dbReference>
<keyword evidence="7" id="KW-1185">Reference proteome</keyword>
<proteinExistence type="inferred from homology"/>
<evidence type="ECO:0000256" key="3">
    <source>
        <dbReference type="ARBA" id="ARBA00022525"/>
    </source>
</evidence>
<dbReference type="GO" id="GO:0005576">
    <property type="term" value="C:extracellular region"/>
    <property type="evidence" value="ECO:0007669"/>
    <property type="project" value="UniProtKB-SubCell"/>
</dbReference>
<dbReference type="InterPro" id="IPR017996">
    <property type="entry name" value="MRJP/yellow-related"/>
</dbReference>
<evidence type="ECO:0000256" key="4">
    <source>
        <dbReference type="ARBA" id="ARBA00022729"/>
    </source>
</evidence>
<feature type="signal peptide" evidence="5">
    <location>
        <begin position="1"/>
        <end position="19"/>
    </location>
</feature>
<evidence type="ECO:0000256" key="5">
    <source>
        <dbReference type="SAM" id="SignalP"/>
    </source>
</evidence>
<dbReference type="PANTHER" id="PTHR10009">
    <property type="entry name" value="PROTEIN YELLOW-RELATED"/>
    <property type="match status" value="1"/>
</dbReference>
<evidence type="ECO:0000256" key="2">
    <source>
        <dbReference type="ARBA" id="ARBA00009127"/>
    </source>
</evidence>
<evidence type="ECO:0000256" key="1">
    <source>
        <dbReference type="ARBA" id="ARBA00004613"/>
    </source>
</evidence>
<dbReference type="Pfam" id="PF03022">
    <property type="entry name" value="MRJP"/>
    <property type="match status" value="1"/>
</dbReference>
<comment type="subcellular location">
    <subcellularLocation>
        <location evidence="1">Secreted</location>
    </subcellularLocation>
</comment>
<dbReference type="PRINTS" id="PR01366">
    <property type="entry name" value="ROYALJELLY"/>
</dbReference>
<evidence type="ECO:0008006" key="8">
    <source>
        <dbReference type="Google" id="ProtNLM"/>
    </source>
</evidence>
<name>A0A834M6R2_RHYFE</name>